<evidence type="ECO:0000256" key="6">
    <source>
        <dbReference type="ARBA" id="ARBA00022777"/>
    </source>
</evidence>
<dbReference type="PROSITE" id="PS51100">
    <property type="entry name" value="PTS_EIIB_TYPE_3"/>
    <property type="match status" value="1"/>
</dbReference>
<dbReference type="GO" id="GO:0008982">
    <property type="term" value="F:protein-N(PI)-phosphohistidine-sugar phosphotransferase activity"/>
    <property type="evidence" value="ECO:0007669"/>
    <property type="project" value="InterPro"/>
</dbReference>
<dbReference type="InterPro" id="IPR003501">
    <property type="entry name" value="PTS_EIIB_2/3"/>
</dbReference>
<evidence type="ECO:0000256" key="1">
    <source>
        <dbReference type="ARBA" id="ARBA00022448"/>
    </source>
</evidence>
<feature type="modified residue" description="Phosphocysteine; by EIIA" evidence="7">
    <location>
        <position position="8"/>
    </location>
</feature>
<dbReference type="eggNOG" id="COG1440">
    <property type="taxonomic scope" value="Bacteria"/>
</dbReference>
<keyword evidence="5" id="KW-0598">Phosphotransferase system</keyword>
<keyword evidence="6" id="KW-0418">Kinase</keyword>
<dbReference type="Pfam" id="PF02302">
    <property type="entry name" value="PTS_IIB"/>
    <property type="match status" value="1"/>
</dbReference>
<protein>
    <submittedName>
        <fullName evidence="9">Cellobiose PTS family porter IIB component</fullName>
    </submittedName>
</protein>
<dbReference type="InterPro" id="IPR036095">
    <property type="entry name" value="PTS_EIIB-like_sf"/>
</dbReference>
<dbReference type="NCBIfam" id="NF007155">
    <property type="entry name" value="PRK09590.1"/>
    <property type="match status" value="1"/>
</dbReference>
<dbReference type="PANTHER" id="PTHR34581:SF2">
    <property type="entry name" value="PTS SYSTEM N,N'-DIACETYLCHITOBIOSE-SPECIFIC EIIB COMPONENT"/>
    <property type="match status" value="1"/>
</dbReference>
<reference evidence="9 10" key="1">
    <citation type="submission" date="2011-01" db="EMBL/GenBank/DDBJ databases">
        <authorList>
            <person name="Durkin A.S."/>
            <person name="Madupu R."/>
            <person name="Torralba M."/>
            <person name="Gillis M."/>
            <person name="Methe B."/>
            <person name="Sutton G."/>
            <person name="Nelson K.E."/>
        </authorList>
    </citation>
    <scope>NUCLEOTIDE SEQUENCE [LARGE SCALE GENOMIC DNA]</scope>
    <source>
        <strain evidence="9 10">ACS-065-V-Col13</strain>
    </source>
</reference>
<evidence type="ECO:0000256" key="7">
    <source>
        <dbReference type="PROSITE-ProRule" id="PRU00423"/>
    </source>
</evidence>
<dbReference type="RefSeq" id="WP_004834721.1">
    <property type="nucleotide sequence ID" value="NZ_AEXM01000013.1"/>
</dbReference>
<dbReference type="AlphaFoldDB" id="F0GV88"/>
<keyword evidence="1" id="KW-0813">Transport</keyword>
<gene>
    <name evidence="9" type="primary">celB</name>
    <name evidence="9" type="ORF">HMPREF9290_1181</name>
</gene>
<evidence type="ECO:0000256" key="4">
    <source>
        <dbReference type="ARBA" id="ARBA00022679"/>
    </source>
</evidence>
<dbReference type="GO" id="GO:0016301">
    <property type="term" value="F:kinase activity"/>
    <property type="evidence" value="ECO:0007669"/>
    <property type="project" value="UniProtKB-KW"/>
</dbReference>
<dbReference type="EMBL" id="AEXM01000013">
    <property type="protein sequence ID" value="EGC82304.1"/>
    <property type="molecule type" value="Genomic_DNA"/>
</dbReference>
<evidence type="ECO:0000313" key="9">
    <source>
        <dbReference type="EMBL" id="EGC82304.1"/>
    </source>
</evidence>
<accession>F0GV88</accession>
<dbReference type="Gene3D" id="3.40.50.2300">
    <property type="match status" value="1"/>
</dbReference>
<name>F0GV88_9FIRM</name>
<dbReference type="GO" id="GO:0009401">
    <property type="term" value="P:phosphoenolpyruvate-dependent sugar phosphotransferase system"/>
    <property type="evidence" value="ECO:0007669"/>
    <property type="project" value="UniProtKB-KW"/>
</dbReference>
<evidence type="ECO:0000259" key="8">
    <source>
        <dbReference type="PROSITE" id="PS51100"/>
    </source>
</evidence>
<sequence length="104" mass="11490">MKNVMLICNAGMSSSVMAKKTTKFLQEKGEDIQVDATTVASADKVFTSDKYDLILVSPQIRMKFDEFSKKAEKNNKKLAQVPFNAYAPIPSGVEAMAKIVLENI</sequence>
<dbReference type="SUPFAM" id="SSF52794">
    <property type="entry name" value="PTS system IIB component-like"/>
    <property type="match status" value="1"/>
</dbReference>
<dbReference type="STRING" id="879305.HMPREF9290_1181"/>
<dbReference type="InterPro" id="IPR051819">
    <property type="entry name" value="PTS_sugar-specific_EIIB"/>
</dbReference>
<dbReference type="PATRIC" id="fig|879305.3.peg.721"/>
<keyword evidence="2" id="KW-0597">Phosphoprotein</keyword>
<evidence type="ECO:0000313" key="10">
    <source>
        <dbReference type="Proteomes" id="UP000005286"/>
    </source>
</evidence>
<organism evidence="9 10">
    <name type="scientific">Anaerococcus prevotii ACS-065-V-Col13</name>
    <dbReference type="NCBI Taxonomy" id="879305"/>
    <lineage>
        <taxon>Bacteria</taxon>
        <taxon>Bacillati</taxon>
        <taxon>Bacillota</taxon>
        <taxon>Tissierellia</taxon>
        <taxon>Tissierellales</taxon>
        <taxon>Peptoniphilaceae</taxon>
        <taxon>Anaerococcus</taxon>
    </lineage>
</organism>
<feature type="domain" description="PTS EIIB type-3" evidence="8">
    <location>
        <begin position="1"/>
        <end position="104"/>
    </location>
</feature>
<keyword evidence="4" id="KW-0808">Transferase</keyword>
<dbReference type="PANTHER" id="PTHR34581">
    <property type="entry name" value="PTS SYSTEM N,N'-DIACETYLCHITOBIOSE-SPECIFIC EIIB COMPONENT"/>
    <property type="match status" value="1"/>
</dbReference>
<comment type="caution">
    <text evidence="9">The sequence shown here is derived from an EMBL/GenBank/DDBJ whole genome shotgun (WGS) entry which is preliminary data.</text>
</comment>
<proteinExistence type="predicted"/>
<evidence type="ECO:0000256" key="2">
    <source>
        <dbReference type="ARBA" id="ARBA00022553"/>
    </source>
</evidence>
<keyword evidence="3" id="KW-0762">Sugar transport</keyword>
<evidence type="ECO:0000256" key="3">
    <source>
        <dbReference type="ARBA" id="ARBA00022597"/>
    </source>
</evidence>
<dbReference type="InterPro" id="IPR013012">
    <property type="entry name" value="PTS_EIIB_3"/>
</dbReference>
<keyword evidence="10" id="KW-1185">Reference proteome</keyword>
<dbReference type="Proteomes" id="UP000005286">
    <property type="component" value="Unassembled WGS sequence"/>
</dbReference>
<evidence type="ECO:0000256" key="5">
    <source>
        <dbReference type="ARBA" id="ARBA00022683"/>
    </source>
</evidence>